<feature type="chain" id="PRO_5003917351" description="PH domain-containing protein" evidence="2">
    <location>
        <begin position="22"/>
        <end position="1150"/>
    </location>
</feature>
<evidence type="ECO:0000256" key="1">
    <source>
        <dbReference type="SAM" id="Phobius"/>
    </source>
</evidence>
<reference evidence="3 4" key="1">
    <citation type="submission" date="2011-10" db="EMBL/GenBank/DDBJ databases">
        <authorList>
            <person name="Genoscope - CEA"/>
        </authorList>
    </citation>
    <scope>NUCLEOTIDE SEQUENCE [LARGE SCALE GENOMIC DNA]</scope>
    <source>
        <strain evidence="3 4">RCC 1105</strain>
    </source>
</reference>
<dbReference type="GeneID" id="19016209"/>
<keyword evidence="1" id="KW-1133">Transmembrane helix</keyword>
<dbReference type="EMBL" id="FO082275">
    <property type="protein sequence ID" value="CCO16376.1"/>
    <property type="molecule type" value="Genomic_DNA"/>
</dbReference>
<dbReference type="eggNOG" id="ENOG502QQIX">
    <property type="taxonomic scope" value="Eukaryota"/>
</dbReference>
<dbReference type="PANTHER" id="PTHR31515">
    <property type="entry name" value="TRANSMEMBRANE PROTEIN-RELATED"/>
    <property type="match status" value="1"/>
</dbReference>
<dbReference type="STRING" id="41875.K8EEC9"/>
<keyword evidence="1" id="KW-0812">Transmembrane</keyword>
<evidence type="ECO:0000313" key="3">
    <source>
        <dbReference type="EMBL" id="CCO16376.1"/>
    </source>
</evidence>
<evidence type="ECO:0000256" key="2">
    <source>
        <dbReference type="SAM" id="SignalP"/>
    </source>
</evidence>
<feature type="signal peptide" evidence="2">
    <location>
        <begin position="1"/>
        <end position="21"/>
    </location>
</feature>
<sequence>MTLVSCVFFFFLFWCRSFASAGKHQRAKDSSSFSRVVDEENFDTFAKINGNNDIGNDGGLLDSILSDLMWVNGKKKGVTKFTKSRSDFERECASSSSSSESERATSQSKTFAKCAADNAQKIEEYRIDVSLNVAFVGFENDGRYDVSIRAEEQARWLERLNVKLRHEYVGDEDEEGEEDKRSKVSYNVHSRVLQLGSNVLKVFEEAIEKHSRDVHRLHGQVNRVDSRIVDAYAIEKLADDLAEFLGLEEEHFMVVVNAKTVEGDAGGESKVPRYGFRYGLTDEEVVVLREDAEVSKKAELFAKKAIEWRAEELRSGELTYDHDDRVFLGGSSGGGYGKKTRKKKTSKITEQLKTLLSRDGFGAHGVLDEMDEIEDDAEFLRLKKGEDVRNDGEHQGERSMKKILSMHDLRTFGDLWAARQDFAVEVNGRGGGSAKNKKNKKSSTSIIKVVDDSSLKQFALQKLNGDDIIAATRIARQIAKIEQGHEGCLTEAILSSRTKTVFLDLSAGPFTWGSLERAHTKKVIGHGAHDFPSTKMRFGSGRKMTSQEFAVKRKRLSQQLDAARGRRLEKSHQSRDELTSKNLAAVEIDLLERFFNEHCLHEANEGAAKACEDAMKTKTALEHGADADFDVASFGESVRLSGDGSEDAKTFFQTPGQFANDVFLAEATAMIGAYASSVIVPPATRRSFLKRAKPYKTIHAYMYVLELGEKDEYENNNNNKKITSDKKSEYQYAYSDALRLEILDALDASSLKSTKVSATARIVTASEEPAMASAFASALRTGKVSGFGVDGKQSDHARARWLDVDALAQHLLVDDEKYTGEDEEDKEEDNEDHLEIPIFVFDQRFDGEHRDSPLLFTNAKPVEVIRDAIFVTRSSPINEKLLSSTHGRMPFSASRSFCEIKTLEADFADPAREVASMVAQFVSGLIAPHESTSFTSSHQNGSEENVVVEAMNGYAWSVGDNPLSFTTPGSRFGSIHREIARRNIVVAQIDRVLLTYNRAVVSLERIDAKSDGVYEAAKSGEGKRLSAELRASKKAAFRYLKEAQTLLSSVSSHADEASAKVSRAKKEVDKFFAHATVLSDHVHAREKRKQYLLMSSASSSASSGISSYINSMFRTLLWFLFAILFFYLRMKQTTDKIRTAKTRWTKSALD</sequence>
<keyword evidence="4" id="KW-1185">Reference proteome</keyword>
<evidence type="ECO:0008006" key="5">
    <source>
        <dbReference type="Google" id="ProtNLM"/>
    </source>
</evidence>
<keyword evidence="2" id="KW-0732">Signal</keyword>
<dbReference type="Proteomes" id="UP000198341">
    <property type="component" value="Chromosome 4"/>
</dbReference>
<dbReference type="KEGG" id="bpg:Bathy04g01840"/>
<organism evidence="3 4">
    <name type="scientific">Bathycoccus prasinos</name>
    <dbReference type="NCBI Taxonomy" id="41875"/>
    <lineage>
        <taxon>Eukaryota</taxon>
        <taxon>Viridiplantae</taxon>
        <taxon>Chlorophyta</taxon>
        <taxon>Mamiellophyceae</taxon>
        <taxon>Mamiellales</taxon>
        <taxon>Bathycoccaceae</taxon>
        <taxon>Bathycoccus</taxon>
    </lineage>
</organism>
<name>K8EEC9_9CHLO</name>
<evidence type="ECO:0000313" key="4">
    <source>
        <dbReference type="Proteomes" id="UP000198341"/>
    </source>
</evidence>
<gene>
    <name evidence="3" type="ORF">Bathy04g01840</name>
</gene>
<protein>
    <recommendedName>
        <fullName evidence="5">PH domain-containing protein</fullName>
    </recommendedName>
</protein>
<keyword evidence="1" id="KW-0472">Membrane</keyword>
<accession>K8EEC9</accession>
<dbReference type="AlphaFoldDB" id="K8EEC9"/>
<feature type="transmembrane region" description="Helical" evidence="1">
    <location>
        <begin position="1108"/>
        <end position="1128"/>
    </location>
</feature>
<dbReference type="RefSeq" id="XP_007513851.1">
    <property type="nucleotide sequence ID" value="XM_007513789.1"/>
</dbReference>
<dbReference type="OrthoDB" id="16573at2759"/>
<proteinExistence type="predicted"/>